<evidence type="ECO:0000256" key="1">
    <source>
        <dbReference type="ARBA" id="ARBA00022679"/>
    </source>
</evidence>
<dbReference type="NCBIfam" id="NF001415">
    <property type="entry name" value="PRK00292.1-2"/>
    <property type="match status" value="1"/>
</dbReference>
<dbReference type="NCBIfam" id="TIGR00749">
    <property type="entry name" value="glk"/>
    <property type="match status" value="1"/>
</dbReference>
<dbReference type="Gene3D" id="3.30.420.40">
    <property type="match status" value="1"/>
</dbReference>
<dbReference type="EMBL" id="CP121472">
    <property type="protein sequence ID" value="WPL15525.1"/>
    <property type="molecule type" value="Genomic_DNA"/>
</dbReference>
<dbReference type="SUPFAM" id="SSF53067">
    <property type="entry name" value="Actin-like ATPase domain"/>
    <property type="match status" value="1"/>
</dbReference>
<comment type="subcellular location">
    <subcellularLocation>
        <location evidence="3">Cytoplasm</location>
    </subcellularLocation>
</comment>
<evidence type="ECO:0000313" key="6">
    <source>
        <dbReference type="Proteomes" id="UP001432180"/>
    </source>
</evidence>
<keyword evidence="2 3" id="KW-0418">Kinase</keyword>
<name>A0ABZ0S4Q9_9GAMM</name>
<proteinExistence type="inferred from homology"/>
<dbReference type="EC" id="2.7.1.2" evidence="3"/>
<evidence type="ECO:0000256" key="4">
    <source>
        <dbReference type="RuleBase" id="RU004046"/>
    </source>
</evidence>
<comment type="similarity">
    <text evidence="3 4">Belongs to the bacterial glucokinase family.</text>
</comment>
<dbReference type="RefSeq" id="WP_328986090.1">
    <property type="nucleotide sequence ID" value="NZ_CP121472.1"/>
</dbReference>
<dbReference type="GO" id="GO:0004340">
    <property type="term" value="F:glucokinase activity"/>
    <property type="evidence" value="ECO:0007669"/>
    <property type="project" value="UniProtKB-EC"/>
</dbReference>
<dbReference type="Gene3D" id="3.40.367.20">
    <property type="match status" value="1"/>
</dbReference>
<keyword evidence="3" id="KW-0067">ATP-binding</keyword>
<accession>A0ABZ0S4Q9</accession>
<dbReference type="PANTHER" id="PTHR47363">
    <property type="entry name" value="GLUCOKINASE"/>
    <property type="match status" value="1"/>
</dbReference>
<feature type="binding site" evidence="3">
    <location>
        <begin position="6"/>
        <end position="11"/>
    </location>
    <ligand>
        <name>ATP</name>
        <dbReference type="ChEBI" id="CHEBI:30616"/>
    </ligand>
</feature>
<comment type="catalytic activity">
    <reaction evidence="3">
        <text>D-glucose + ATP = D-glucose 6-phosphate + ADP + H(+)</text>
        <dbReference type="Rhea" id="RHEA:17825"/>
        <dbReference type="ChEBI" id="CHEBI:4167"/>
        <dbReference type="ChEBI" id="CHEBI:15378"/>
        <dbReference type="ChEBI" id="CHEBI:30616"/>
        <dbReference type="ChEBI" id="CHEBI:61548"/>
        <dbReference type="ChEBI" id="CHEBI:456216"/>
        <dbReference type="EC" id="2.7.1.2"/>
    </reaction>
</comment>
<evidence type="ECO:0000313" key="5">
    <source>
        <dbReference type="EMBL" id="WPL15525.1"/>
    </source>
</evidence>
<keyword evidence="3" id="KW-0324">Glycolysis</keyword>
<gene>
    <name evidence="3 5" type="primary">glk</name>
    <name evidence="5" type="ORF">Thiowin_00424</name>
</gene>
<evidence type="ECO:0000256" key="3">
    <source>
        <dbReference type="HAMAP-Rule" id="MF_00524"/>
    </source>
</evidence>
<dbReference type="HAMAP" id="MF_00524">
    <property type="entry name" value="Glucokinase"/>
    <property type="match status" value="1"/>
</dbReference>
<sequence length="350" mass="37875">MTLLVGDVGGTKTQIAIAEKDGQDWRLRDIHRYVSQDYSGLDKILTHYLAQHLAQDPARLEQPPVAAALAIAGPVADDRSETTNLPWQLDARALEEATGLARVRLLNDLEAIAWGIAGLNNDQLLTLQVGEPGARGNIAVVAPGTGLGQAGLFWDGQRHRPFATEGGHTDFAPTDAREFALLEHLQARFGRVSWERVASGMGIGNLYDFLHLYRNAAHHPRMAEVLARQDNPQGGQTGDLAARVAALAAAGDCDICQETMAWFMLLLGREAGNSALKLMARGGVYLAGGILPKNLDLLKRGGFIQAFLDKGRMRGLLEAMPVHLVLEEYCGLIGAARFLSEPVLSEPEPR</sequence>
<dbReference type="CDD" id="cd24008">
    <property type="entry name" value="ASKHA_NBD_GLK"/>
    <property type="match status" value="1"/>
</dbReference>
<dbReference type="InterPro" id="IPR043129">
    <property type="entry name" value="ATPase_NBD"/>
</dbReference>
<reference evidence="5 6" key="1">
    <citation type="journal article" date="2023" name="Microorganisms">
        <title>Thiorhodovibrio frisius and Trv. litoralis spp. nov., Two Novel Members from a Clade of Fastidious Purple Sulfur Bacteria That Exhibit Unique Red-Shifted Light-Harvesting Capabilities.</title>
        <authorList>
            <person name="Methner A."/>
            <person name="Kuzyk S.B."/>
            <person name="Petersen J."/>
            <person name="Bauer S."/>
            <person name="Brinkmann H."/>
            <person name="Sichau K."/>
            <person name="Wanner G."/>
            <person name="Wolf J."/>
            <person name="Neumann-Schaal M."/>
            <person name="Henke P."/>
            <person name="Tank M."/>
            <person name="Sproer C."/>
            <person name="Bunk B."/>
            <person name="Overmann J."/>
        </authorList>
    </citation>
    <scope>NUCLEOTIDE SEQUENCE [LARGE SCALE GENOMIC DNA]</scope>
    <source>
        <strain evidence="5 6">DSM 6702</strain>
    </source>
</reference>
<dbReference type="Proteomes" id="UP001432180">
    <property type="component" value="Chromosome"/>
</dbReference>
<dbReference type="PANTHER" id="PTHR47363:SF1">
    <property type="entry name" value="GLUCOKINASE"/>
    <property type="match status" value="1"/>
</dbReference>
<keyword evidence="1 3" id="KW-0808">Transferase</keyword>
<keyword evidence="3" id="KW-0963">Cytoplasm</keyword>
<protein>
    <recommendedName>
        <fullName evidence="3">Glucokinase</fullName>
        <ecNumber evidence="3">2.7.1.2</ecNumber>
    </recommendedName>
    <alternativeName>
        <fullName evidence="3">Glucose kinase</fullName>
    </alternativeName>
</protein>
<organism evidence="5 6">
    <name type="scientific">Thiorhodovibrio winogradskyi</name>
    <dbReference type="NCBI Taxonomy" id="77007"/>
    <lineage>
        <taxon>Bacteria</taxon>
        <taxon>Pseudomonadati</taxon>
        <taxon>Pseudomonadota</taxon>
        <taxon>Gammaproteobacteria</taxon>
        <taxon>Chromatiales</taxon>
        <taxon>Chromatiaceae</taxon>
        <taxon>Thiorhodovibrio</taxon>
    </lineage>
</organism>
<dbReference type="Pfam" id="PF02685">
    <property type="entry name" value="Glucokinase"/>
    <property type="match status" value="1"/>
</dbReference>
<keyword evidence="6" id="KW-1185">Reference proteome</keyword>
<evidence type="ECO:0000256" key="2">
    <source>
        <dbReference type="ARBA" id="ARBA00022777"/>
    </source>
</evidence>
<dbReference type="InterPro" id="IPR003836">
    <property type="entry name" value="Glucokinase"/>
</dbReference>
<keyword evidence="3" id="KW-0547">Nucleotide-binding</keyword>